<organism evidence="1 2">
    <name type="scientific">Durusdinium trenchii</name>
    <dbReference type="NCBI Taxonomy" id="1381693"/>
    <lineage>
        <taxon>Eukaryota</taxon>
        <taxon>Sar</taxon>
        <taxon>Alveolata</taxon>
        <taxon>Dinophyceae</taxon>
        <taxon>Suessiales</taxon>
        <taxon>Symbiodiniaceae</taxon>
        <taxon>Durusdinium</taxon>
    </lineage>
</organism>
<gene>
    <name evidence="1" type="ORF">SCF082_LOCUS25069</name>
</gene>
<proteinExistence type="predicted"/>
<evidence type="ECO:0000313" key="2">
    <source>
        <dbReference type="Proteomes" id="UP001642464"/>
    </source>
</evidence>
<keyword evidence="2" id="KW-1185">Reference proteome</keyword>
<feature type="non-terminal residue" evidence="1">
    <location>
        <position position="1"/>
    </location>
</feature>
<feature type="non-terminal residue" evidence="1">
    <location>
        <position position="88"/>
    </location>
</feature>
<sequence>SEGQDIRLHFTFSMLLADCAAQKQVWSSKGDSGPNVRASGTTEDQMHCNITKYSQLVLTSDAEILQSYAKLDAKKTQCTKAEFDMWQE</sequence>
<dbReference type="EMBL" id="CAXAMM010018724">
    <property type="protein sequence ID" value="CAK9044027.1"/>
    <property type="molecule type" value="Genomic_DNA"/>
</dbReference>
<comment type="caution">
    <text evidence="1">The sequence shown here is derived from an EMBL/GenBank/DDBJ whole genome shotgun (WGS) entry which is preliminary data.</text>
</comment>
<protein>
    <submittedName>
        <fullName evidence="1">Uncharacterized protein</fullName>
    </submittedName>
</protein>
<dbReference type="Proteomes" id="UP001642464">
    <property type="component" value="Unassembled WGS sequence"/>
</dbReference>
<reference evidence="1 2" key="1">
    <citation type="submission" date="2024-02" db="EMBL/GenBank/DDBJ databases">
        <authorList>
            <person name="Chen Y."/>
            <person name="Shah S."/>
            <person name="Dougan E. K."/>
            <person name="Thang M."/>
            <person name="Chan C."/>
        </authorList>
    </citation>
    <scope>NUCLEOTIDE SEQUENCE [LARGE SCALE GENOMIC DNA]</scope>
</reference>
<name>A0ABP0LZS2_9DINO</name>
<evidence type="ECO:0000313" key="1">
    <source>
        <dbReference type="EMBL" id="CAK9044027.1"/>
    </source>
</evidence>
<accession>A0ABP0LZS2</accession>